<evidence type="ECO:0000313" key="1">
    <source>
        <dbReference type="EMBL" id="RNF51097.1"/>
    </source>
</evidence>
<dbReference type="RefSeq" id="WP_123095610.1">
    <property type="nucleotide sequence ID" value="NZ_RIZG01000004.1"/>
</dbReference>
<evidence type="ECO:0000313" key="2">
    <source>
        <dbReference type="Proteomes" id="UP000280507"/>
    </source>
</evidence>
<dbReference type="EMBL" id="RIZG01000004">
    <property type="protein sequence ID" value="RNF51097.1"/>
    <property type="molecule type" value="Genomic_DNA"/>
</dbReference>
<protein>
    <submittedName>
        <fullName evidence="1">Uncharacterized protein</fullName>
    </submittedName>
</protein>
<accession>A0A3M8Q4Q5</accession>
<comment type="caution">
    <text evidence="1">The sequence shown here is derived from an EMBL/GenBank/DDBJ whole genome shotgun (WGS) entry which is preliminary data.</text>
</comment>
<reference evidence="1 2" key="1">
    <citation type="journal article" date="2012" name="Int. J. Syst. Evol. Microbiol.">
        <title>Marinomonas hwangdonensis sp. nov., isolated from seawater.</title>
        <authorList>
            <person name="Jung Y.T."/>
            <person name="Oh T.K."/>
            <person name="Yoon J.H."/>
        </authorList>
    </citation>
    <scope>NUCLEOTIDE SEQUENCE [LARGE SCALE GENOMIC DNA]</scope>
    <source>
        <strain evidence="1 2">HDW-15</strain>
    </source>
</reference>
<proteinExistence type="predicted"/>
<dbReference type="Proteomes" id="UP000280507">
    <property type="component" value="Unassembled WGS sequence"/>
</dbReference>
<name>A0A3M8Q4Q5_9GAMM</name>
<organism evidence="1 2">
    <name type="scientific">Marinomonas hwangdonensis</name>
    <dbReference type="NCBI Taxonomy" id="1053647"/>
    <lineage>
        <taxon>Bacteria</taxon>
        <taxon>Pseudomonadati</taxon>
        <taxon>Pseudomonadota</taxon>
        <taxon>Gammaproteobacteria</taxon>
        <taxon>Oceanospirillales</taxon>
        <taxon>Oceanospirillaceae</taxon>
        <taxon>Marinomonas</taxon>
    </lineage>
</organism>
<sequence>MDSQEQYEALLAKWGFEDTTAEDHARRQKRARRVKAVVTFFQSSFKALKKASNRPQRLSQVTN</sequence>
<dbReference type="AlphaFoldDB" id="A0A3M8Q4Q5"/>
<gene>
    <name evidence="1" type="ORF">EBI00_09065</name>
</gene>
<keyword evidence="2" id="KW-1185">Reference proteome</keyword>